<proteinExistence type="predicted"/>
<dbReference type="EMBL" id="VJXY01000121">
    <property type="protein sequence ID" value="MBD6621148.1"/>
    <property type="molecule type" value="Genomic_DNA"/>
</dbReference>
<accession>A0AA40VVP3</accession>
<name>A0AA40VVP3_9NOST</name>
<gene>
    <name evidence="1" type="ORF">FNW02_36960</name>
</gene>
<evidence type="ECO:0000313" key="2">
    <source>
        <dbReference type="Proteomes" id="UP001165986"/>
    </source>
</evidence>
<protein>
    <submittedName>
        <fullName evidence="1">Uncharacterized protein</fullName>
    </submittedName>
</protein>
<organism evidence="1 2">
    <name type="scientific">Komarekiella delphini-convector SJRDD-AB1</name>
    <dbReference type="NCBI Taxonomy" id="2593771"/>
    <lineage>
        <taxon>Bacteria</taxon>
        <taxon>Bacillati</taxon>
        <taxon>Cyanobacteriota</taxon>
        <taxon>Cyanophyceae</taxon>
        <taxon>Nostocales</taxon>
        <taxon>Nostocaceae</taxon>
        <taxon>Komarekiella</taxon>
        <taxon>Komarekiella delphini-convector</taxon>
    </lineage>
</organism>
<dbReference type="AlphaFoldDB" id="A0AA40VVP3"/>
<comment type="caution">
    <text evidence="1">The sequence shown here is derived from an EMBL/GenBank/DDBJ whole genome shotgun (WGS) entry which is preliminary data.</text>
</comment>
<dbReference type="Proteomes" id="UP001165986">
    <property type="component" value="Unassembled WGS sequence"/>
</dbReference>
<reference evidence="1" key="1">
    <citation type="submission" date="2019-07" db="EMBL/GenBank/DDBJ databases">
        <title>Toxilogical consequences of a new and cryptic species of cyanobacteria (Komarekiella delphini-convector) recovered from the epidermis of a bottlenose dolphin and 1500 ft. in the air.</title>
        <authorList>
            <person name="Brown A.O."/>
            <person name="Dvorak P."/>
            <person name="Villanueva C.D."/>
            <person name="Foss A.J."/>
            <person name="Garvey A.D."/>
            <person name="Gibson Q.A."/>
            <person name="Johansen J.R."/>
            <person name="Casamatta D.A."/>
        </authorList>
    </citation>
    <scope>NUCLEOTIDE SEQUENCE</scope>
    <source>
        <strain evidence="1">SJRDD-AB1</strain>
    </source>
</reference>
<dbReference type="RefSeq" id="WP_191762471.1">
    <property type="nucleotide sequence ID" value="NZ_VJXY01000121.1"/>
</dbReference>
<sequence>MKLAIAIEIRLWELDKNLELTTEDIFDILCQEYQLNADSIETVLSCKCPFALTGFLKELKNSELTEYLERRGI</sequence>
<evidence type="ECO:0000313" key="1">
    <source>
        <dbReference type="EMBL" id="MBD6621148.1"/>
    </source>
</evidence>
<keyword evidence="2" id="KW-1185">Reference proteome</keyword>